<dbReference type="Pfam" id="PF07525">
    <property type="entry name" value="SOCS_box"/>
    <property type="match status" value="1"/>
</dbReference>
<sequence>MDSKFSFDIHDTTIFSAATITELIENYKDPSKCLFFEPLLCTPLHRNFVFPLQSLCRAVISKYCTYESVVDLPVPQRLKSYLREYHYKQPVQLHVWDPQSGEKFTTTPPAAYIRTE</sequence>
<dbReference type="STRING" id="34508.A0A4U5LY73"/>
<dbReference type="GO" id="GO:0005942">
    <property type="term" value="C:phosphatidylinositol 3-kinase complex"/>
    <property type="evidence" value="ECO:0007669"/>
    <property type="project" value="TreeGrafter"/>
</dbReference>
<dbReference type="OrthoDB" id="5979828at2759"/>
<dbReference type="GO" id="GO:0046854">
    <property type="term" value="P:phosphatidylinositol phosphate biosynthetic process"/>
    <property type="evidence" value="ECO:0007669"/>
    <property type="project" value="TreeGrafter"/>
</dbReference>
<keyword evidence="1" id="KW-0727">SH2 domain</keyword>
<name>A0A4U5LY73_STECR</name>
<dbReference type="InterPro" id="IPR001496">
    <property type="entry name" value="SOCS_box"/>
</dbReference>
<gene>
    <name evidence="3" type="ORF">L596_028341</name>
</gene>
<dbReference type="InterPro" id="IPR036860">
    <property type="entry name" value="SH2_dom_sf"/>
</dbReference>
<dbReference type="SMART" id="SM00969">
    <property type="entry name" value="SOCS_box"/>
    <property type="match status" value="1"/>
</dbReference>
<dbReference type="SUPFAM" id="SSF158235">
    <property type="entry name" value="SOCS box-like"/>
    <property type="match status" value="1"/>
</dbReference>
<feature type="domain" description="SOCS box" evidence="2">
    <location>
        <begin position="39"/>
        <end position="88"/>
    </location>
</feature>
<dbReference type="EMBL" id="AZBU02000011">
    <property type="protein sequence ID" value="TKR61197.1"/>
    <property type="molecule type" value="Genomic_DNA"/>
</dbReference>
<dbReference type="GO" id="GO:0046935">
    <property type="term" value="F:1-phosphatidylinositol-3-kinase regulator activity"/>
    <property type="evidence" value="ECO:0007669"/>
    <property type="project" value="TreeGrafter"/>
</dbReference>
<reference evidence="3 4" key="1">
    <citation type="journal article" date="2015" name="Genome Biol.">
        <title>Comparative genomics of Steinernema reveals deeply conserved gene regulatory networks.</title>
        <authorList>
            <person name="Dillman A.R."/>
            <person name="Macchietto M."/>
            <person name="Porter C.F."/>
            <person name="Rogers A."/>
            <person name="Williams B."/>
            <person name="Antoshechkin I."/>
            <person name="Lee M.M."/>
            <person name="Goodwin Z."/>
            <person name="Lu X."/>
            <person name="Lewis E.E."/>
            <person name="Goodrich-Blair H."/>
            <person name="Stock S.P."/>
            <person name="Adams B.J."/>
            <person name="Sternberg P.W."/>
            <person name="Mortazavi A."/>
        </authorList>
    </citation>
    <scope>NUCLEOTIDE SEQUENCE [LARGE SCALE GENOMIC DNA]</scope>
    <source>
        <strain evidence="3 4">ALL</strain>
    </source>
</reference>
<dbReference type="PANTHER" id="PTHR10155">
    <property type="entry name" value="PHOSPHATIDYLINOSITOL 3-KINASE REGULATORY SUBUNIT"/>
    <property type="match status" value="1"/>
</dbReference>
<dbReference type="InterPro" id="IPR036036">
    <property type="entry name" value="SOCS_box-like_dom_sf"/>
</dbReference>
<dbReference type="Proteomes" id="UP000298663">
    <property type="component" value="Unassembled WGS sequence"/>
</dbReference>
<organism evidence="3 4">
    <name type="scientific">Steinernema carpocapsae</name>
    <name type="common">Entomopathogenic nematode</name>
    <dbReference type="NCBI Taxonomy" id="34508"/>
    <lineage>
        <taxon>Eukaryota</taxon>
        <taxon>Metazoa</taxon>
        <taxon>Ecdysozoa</taxon>
        <taxon>Nematoda</taxon>
        <taxon>Chromadorea</taxon>
        <taxon>Rhabditida</taxon>
        <taxon>Tylenchina</taxon>
        <taxon>Panagrolaimomorpha</taxon>
        <taxon>Strongyloidoidea</taxon>
        <taxon>Steinernematidae</taxon>
        <taxon>Steinernema</taxon>
    </lineage>
</organism>
<evidence type="ECO:0000256" key="1">
    <source>
        <dbReference type="ARBA" id="ARBA00022999"/>
    </source>
</evidence>
<protein>
    <recommendedName>
        <fullName evidence="2">SOCS box domain-containing protein</fullName>
    </recommendedName>
</protein>
<proteinExistence type="predicted"/>
<dbReference type="GO" id="GO:0035556">
    <property type="term" value="P:intracellular signal transduction"/>
    <property type="evidence" value="ECO:0007669"/>
    <property type="project" value="InterPro"/>
</dbReference>
<dbReference type="AlphaFoldDB" id="A0A4U5LY73"/>
<evidence type="ECO:0000313" key="4">
    <source>
        <dbReference type="Proteomes" id="UP000298663"/>
    </source>
</evidence>
<evidence type="ECO:0000259" key="2">
    <source>
        <dbReference type="PROSITE" id="PS50225"/>
    </source>
</evidence>
<accession>A0A4U5LY73</accession>
<reference evidence="3 4" key="2">
    <citation type="journal article" date="2019" name="G3 (Bethesda)">
        <title>Hybrid Assembly of the Genome of the Entomopathogenic Nematode Steinernema carpocapsae Identifies the X-Chromosome.</title>
        <authorList>
            <person name="Serra L."/>
            <person name="Macchietto M."/>
            <person name="Macias-Munoz A."/>
            <person name="McGill C.J."/>
            <person name="Rodriguez I.M."/>
            <person name="Rodriguez B."/>
            <person name="Murad R."/>
            <person name="Mortazavi A."/>
        </authorList>
    </citation>
    <scope>NUCLEOTIDE SEQUENCE [LARGE SCALE GENOMIC DNA]</scope>
    <source>
        <strain evidence="3 4">ALL</strain>
    </source>
</reference>
<dbReference type="Gene3D" id="3.30.505.10">
    <property type="entry name" value="SH2 domain"/>
    <property type="match status" value="1"/>
</dbReference>
<dbReference type="PANTHER" id="PTHR10155:SF0">
    <property type="entry name" value="SUPPRESSOR OF CYTOKINE SIGNALING AT 36E, ISOFORM D"/>
    <property type="match status" value="1"/>
</dbReference>
<evidence type="ECO:0000313" key="3">
    <source>
        <dbReference type="EMBL" id="TKR61197.1"/>
    </source>
</evidence>
<dbReference type="SMART" id="SM00253">
    <property type="entry name" value="SOCS"/>
    <property type="match status" value="1"/>
</dbReference>
<dbReference type="PROSITE" id="PS50225">
    <property type="entry name" value="SOCS"/>
    <property type="match status" value="1"/>
</dbReference>
<keyword evidence="4" id="KW-1185">Reference proteome</keyword>
<comment type="caution">
    <text evidence="3">The sequence shown here is derived from an EMBL/GenBank/DDBJ whole genome shotgun (WGS) entry which is preliminary data.</text>
</comment>